<evidence type="ECO:0000256" key="1">
    <source>
        <dbReference type="SAM" id="MobiDB-lite"/>
    </source>
</evidence>
<feature type="compositionally biased region" description="Basic and acidic residues" evidence="1">
    <location>
        <begin position="35"/>
        <end position="52"/>
    </location>
</feature>
<reference evidence="2" key="2">
    <citation type="journal article" date="2015" name="Data Brief">
        <title>Shoot transcriptome of the giant reed, Arundo donax.</title>
        <authorList>
            <person name="Barrero R.A."/>
            <person name="Guerrero F.D."/>
            <person name="Moolhuijzen P."/>
            <person name="Goolsby J.A."/>
            <person name="Tidwell J."/>
            <person name="Bellgard S.E."/>
            <person name="Bellgard M.I."/>
        </authorList>
    </citation>
    <scope>NUCLEOTIDE SEQUENCE</scope>
    <source>
        <tissue evidence="2">Shoot tissue taken approximately 20 cm above the soil surface</tissue>
    </source>
</reference>
<protein>
    <submittedName>
        <fullName evidence="2">Uncharacterized protein</fullName>
    </submittedName>
</protein>
<feature type="region of interest" description="Disordered" evidence="1">
    <location>
        <begin position="1"/>
        <end position="52"/>
    </location>
</feature>
<sequence>MGWRRGGLVPKDGGASGCRRRHGGGSGWSARERRRASLEARPRRAEGEGAAV</sequence>
<evidence type="ECO:0000313" key="2">
    <source>
        <dbReference type="EMBL" id="JAE32940.1"/>
    </source>
</evidence>
<organism evidence="2">
    <name type="scientific">Arundo donax</name>
    <name type="common">Giant reed</name>
    <name type="synonym">Donax arundinaceus</name>
    <dbReference type="NCBI Taxonomy" id="35708"/>
    <lineage>
        <taxon>Eukaryota</taxon>
        <taxon>Viridiplantae</taxon>
        <taxon>Streptophyta</taxon>
        <taxon>Embryophyta</taxon>
        <taxon>Tracheophyta</taxon>
        <taxon>Spermatophyta</taxon>
        <taxon>Magnoliopsida</taxon>
        <taxon>Liliopsida</taxon>
        <taxon>Poales</taxon>
        <taxon>Poaceae</taxon>
        <taxon>PACMAD clade</taxon>
        <taxon>Arundinoideae</taxon>
        <taxon>Arundineae</taxon>
        <taxon>Arundo</taxon>
    </lineage>
</organism>
<proteinExistence type="predicted"/>
<name>A0A0A9H6U5_ARUDO</name>
<accession>A0A0A9H6U5</accession>
<dbReference type="AlphaFoldDB" id="A0A0A9H6U5"/>
<dbReference type="EMBL" id="GBRH01164956">
    <property type="protein sequence ID" value="JAE32940.1"/>
    <property type="molecule type" value="Transcribed_RNA"/>
</dbReference>
<reference evidence="2" key="1">
    <citation type="submission" date="2014-09" db="EMBL/GenBank/DDBJ databases">
        <authorList>
            <person name="Magalhaes I.L.F."/>
            <person name="Oliveira U."/>
            <person name="Santos F.R."/>
            <person name="Vidigal T.H.D.A."/>
            <person name="Brescovit A.D."/>
            <person name="Santos A.J."/>
        </authorList>
    </citation>
    <scope>NUCLEOTIDE SEQUENCE</scope>
    <source>
        <tissue evidence="2">Shoot tissue taken approximately 20 cm above the soil surface</tissue>
    </source>
</reference>